<sequence>MENTDNLDQQFKTLARKTKRKRWLITILISFIVSLFVVFGSYKLTQFFAKKSYLQLDQQFELVADVASPNIHSDSRYISLSNVLGGTLVSNRYKNVNGYQIPWEQKQGSYDWITYSADSGTDAVVEISNDQQIVGYRNKATRNKIPVFFNPHAKDSLIPASNEAQSLKDMPNHLAEVGITFDKPYTYQEIQKMTPKNLLINWYWIGTNAHFDTTVLSSYLGINANEQNGSLTKRDYNHFIKQLNKANKQMGYQLNNDTVSYSLYEDGVAVTEEHSTLETATFSGIILSGSTENFKSLENKPWLYASSVGIVIEKVPFIQPTK</sequence>
<name>A0AAW9JXQ6_CARML</name>
<reference evidence="4" key="1">
    <citation type="submission" date="2023-08" db="EMBL/GenBank/DDBJ databases">
        <title>Genomic characterization of piscicolin 126 produced by Carnobacterium maltaromaticum CM22 strain isolated from salmon (Salmo salar).</title>
        <authorList>
            <person name="Gonzalez-Gragera E."/>
            <person name="Garcia-Lopez J.D."/>
            <person name="Teso-Perez C."/>
            <person name="Gimenez-Hernandez I."/>
            <person name="Peralta-Sanchez J.M."/>
            <person name="Valdivia E."/>
            <person name="Montalban-Lopez M."/>
            <person name="Martin-Platero A.M."/>
            <person name="Banos A."/>
            <person name="Martinez-Bueno M."/>
        </authorList>
    </citation>
    <scope>NUCLEOTIDE SEQUENCE</scope>
    <source>
        <strain evidence="4">CM22</strain>
    </source>
</reference>
<evidence type="ECO:0000259" key="3">
    <source>
        <dbReference type="Pfam" id="PF13800"/>
    </source>
</evidence>
<feature type="domain" description="Sigma factor regulator C-terminal" evidence="2">
    <location>
        <begin position="167"/>
        <end position="309"/>
    </location>
</feature>
<dbReference type="AlphaFoldDB" id="A0AAW9JXQ6"/>
<protein>
    <submittedName>
        <fullName evidence="4">Anti sigma factor C-terminal domain-containing protein</fullName>
    </submittedName>
</protein>
<dbReference type="InterPro" id="IPR025672">
    <property type="entry name" value="Sigma_reg_C_dom"/>
</dbReference>
<comment type="caution">
    <text evidence="4">The sequence shown here is derived from an EMBL/GenBank/DDBJ whole genome shotgun (WGS) entry which is preliminary data.</text>
</comment>
<dbReference type="Pfam" id="PF13800">
    <property type="entry name" value="Sigma_reg_N"/>
    <property type="match status" value="1"/>
</dbReference>
<keyword evidence="1" id="KW-1133">Transmembrane helix</keyword>
<dbReference type="Pfam" id="PF13791">
    <property type="entry name" value="Sigma_reg_C"/>
    <property type="match status" value="1"/>
</dbReference>
<evidence type="ECO:0000313" key="5">
    <source>
        <dbReference type="Proteomes" id="UP001290462"/>
    </source>
</evidence>
<feature type="transmembrane region" description="Helical" evidence="1">
    <location>
        <begin position="23"/>
        <end position="42"/>
    </location>
</feature>
<proteinExistence type="predicted"/>
<keyword evidence="1" id="KW-0812">Transmembrane</keyword>
<evidence type="ECO:0000256" key="1">
    <source>
        <dbReference type="SAM" id="Phobius"/>
    </source>
</evidence>
<dbReference type="Proteomes" id="UP001290462">
    <property type="component" value="Unassembled WGS sequence"/>
</dbReference>
<evidence type="ECO:0000313" key="4">
    <source>
        <dbReference type="EMBL" id="MDZ5758430.1"/>
    </source>
</evidence>
<evidence type="ECO:0000259" key="2">
    <source>
        <dbReference type="Pfam" id="PF13791"/>
    </source>
</evidence>
<dbReference type="InterPro" id="IPR029101">
    <property type="entry name" value="Sigma_reg_N"/>
</dbReference>
<keyword evidence="1" id="KW-0472">Membrane</keyword>
<dbReference type="RefSeq" id="WP_322808774.1">
    <property type="nucleotide sequence ID" value="NZ_JAVBVO010000003.1"/>
</dbReference>
<accession>A0AAW9JXQ6</accession>
<feature type="domain" description="Sigma factor regulator N-terminal" evidence="3">
    <location>
        <begin position="12"/>
        <end position="101"/>
    </location>
</feature>
<dbReference type="EMBL" id="JAVBVO010000003">
    <property type="protein sequence ID" value="MDZ5758430.1"/>
    <property type="molecule type" value="Genomic_DNA"/>
</dbReference>
<organism evidence="4 5">
    <name type="scientific">Carnobacterium maltaromaticum</name>
    <name type="common">Carnobacterium piscicola</name>
    <dbReference type="NCBI Taxonomy" id="2751"/>
    <lineage>
        <taxon>Bacteria</taxon>
        <taxon>Bacillati</taxon>
        <taxon>Bacillota</taxon>
        <taxon>Bacilli</taxon>
        <taxon>Lactobacillales</taxon>
        <taxon>Carnobacteriaceae</taxon>
        <taxon>Carnobacterium</taxon>
    </lineage>
</organism>
<gene>
    <name evidence="4" type="ORF">RAK27_07110</name>
</gene>